<protein>
    <submittedName>
        <fullName evidence="3">Glycosyltransferase involved in cell wall biosynthesis</fullName>
    </submittedName>
</protein>
<dbReference type="Proteomes" id="UP000294914">
    <property type="component" value="Unassembled WGS sequence"/>
</dbReference>
<accession>A0A4R8IG85</accession>
<sequence length="253" mass="28849">MSITATIITLNEEENIRDCILSVQKVCDEVIVVDSLSQDKTVEIAESTGATVYRQAYLGDGPQKAFAVPGAKNDWILSIDADERLEQDTIEAIQNLDLVNSHYDGYSLKRRNFVGEHWIKAAGFYPDRVVRLYHRERAGYLPRKAHSRVEGENIARLDAHIEHFTYRDYTHWVERINQLSSRDAWAKHQKGVKVTRFTPALHATGALIRKLIFKGGIFQGQDGITVAVTTAFHAYMKYMKLIELKELSSRNKL</sequence>
<dbReference type="AlphaFoldDB" id="A0A4R8IG85"/>
<keyword evidence="3" id="KW-0808">Transferase</keyword>
<dbReference type="Pfam" id="PF00535">
    <property type="entry name" value="Glycos_transf_2"/>
    <property type="match status" value="1"/>
</dbReference>
<dbReference type="InterPro" id="IPR029044">
    <property type="entry name" value="Nucleotide-diphossugar_trans"/>
</dbReference>
<evidence type="ECO:0000313" key="3">
    <source>
        <dbReference type="EMBL" id="TDX99571.1"/>
    </source>
</evidence>
<dbReference type="GO" id="GO:0016740">
    <property type="term" value="F:transferase activity"/>
    <property type="evidence" value="ECO:0007669"/>
    <property type="project" value="UniProtKB-KW"/>
</dbReference>
<reference evidence="3 4" key="1">
    <citation type="submission" date="2019-03" db="EMBL/GenBank/DDBJ databases">
        <title>Genomic Encyclopedia of Type Strains, Phase IV (KMG-IV): sequencing the most valuable type-strain genomes for metagenomic binning, comparative biology and taxonomic classification.</title>
        <authorList>
            <person name="Goeker M."/>
        </authorList>
    </citation>
    <scope>NUCLEOTIDE SEQUENCE [LARGE SCALE GENOMIC DNA]</scope>
    <source>
        <strain evidence="3 4">DSM 16326</strain>
    </source>
</reference>
<evidence type="ECO:0000313" key="4">
    <source>
        <dbReference type="Proteomes" id="UP000294914"/>
    </source>
</evidence>
<comment type="similarity">
    <text evidence="1">Belongs to the glycosyltransferase 2 family. WaaE/KdtX subfamily.</text>
</comment>
<proteinExistence type="inferred from homology"/>
<dbReference type="EMBL" id="SOQX01000007">
    <property type="protein sequence ID" value="TDX99571.1"/>
    <property type="molecule type" value="Genomic_DNA"/>
</dbReference>
<dbReference type="Gene3D" id="3.90.550.10">
    <property type="entry name" value="Spore Coat Polysaccharide Biosynthesis Protein SpsA, Chain A"/>
    <property type="match status" value="1"/>
</dbReference>
<feature type="domain" description="Glycosyltransferase 2-like" evidence="2">
    <location>
        <begin position="7"/>
        <end position="157"/>
    </location>
</feature>
<dbReference type="InterPro" id="IPR001173">
    <property type="entry name" value="Glyco_trans_2-like"/>
</dbReference>
<name>A0A4R8IG85_9GAMM</name>
<dbReference type="RefSeq" id="WP_134084751.1">
    <property type="nucleotide sequence ID" value="NZ_SOQX01000007.1"/>
</dbReference>
<evidence type="ECO:0000256" key="1">
    <source>
        <dbReference type="ARBA" id="ARBA00038494"/>
    </source>
</evidence>
<evidence type="ECO:0000259" key="2">
    <source>
        <dbReference type="Pfam" id="PF00535"/>
    </source>
</evidence>
<gene>
    <name evidence="3" type="ORF">EDC23_2355</name>
</gene>
<keyword evidence="4" id="KW-1185">Reference proteome</keyword>
<comment type="caution">
    <text evidence="3">The sequence shown here is derived from an EMBL/GenBank/DDBJ whole genome shotgun (WGS) entry which is preliminary data.</text>
</comment>
<dbReference type="PANTHER" id="PTHR43630">
    <property type="entry name" value="POLY-BETA-1,6-N-ACETYL-D-GLUCOSAMINE SYNTHASE"/>
    <property type="match status" value="1"/>
</dbReference>
<dbReference type="OrthoDB" id="9815923at2"/>
<dbReference type="CDD" id="cd02511">
    <property type="entry name" value="Beta4Glucosyltransferase"/>
    <property type="match status" value="1"/>
</dbReference>
<organism evidence="3 4">
    <name type="scientific">Thiohalophilus thiocyanatoxydans</name>
    <dbReference type="NCBI Taxonomy" id="381308"/>
    <lineage>
        <taxon>Bacteria</taxon>
        <taxon>Pseudomonadati</taxon>
        <taxon>Pseudomonadota</taxon>
        <taxon>Gammaproteobacteria</taxon>
        <taxon>Thiohalomonadales</taxon>
        <taxon>Thiohalophilaceae</taxon>
        <taxon>Thiohalophilus</taxon>
    </lineage>
</organism>
<dbReference type="PANTHER" id="PTHR43630:SF2">
    <property type="entry name" value="GLYCOSYLTRANSFERASE"/>
    <property type="match status" value="1"/>
</dbReference>
<dbReference type="SUPFAM" id="SSF53448">
    <property type="entry name" value="Nucleotide-diphospho-sugar transferases"/>
    <property type="match status" value="1"/>
</dbReference>